<sequence>MRTDRDIRDSELERQYIAGLATLPVPMTPACTRALTRTSAREHIYAEAHRKSGAGKGQTPRSPRRCRLTRMALRAEANAADLRREVR</sequence>
<dbReference type="KEGG" id="lyj:FKV23_12825"/>
<keyword evidence="2" id="KW-1185">Reference proteome</keyword>
<reference evidence="1 2" key="1">
    <citation type="submission" date="2019-06" db="EMBL/GenBank/DDBJ databases">
        <title>Lysobacter alkalisoli sp. nov. isolated from saline-alkali soil.</title>
        <authorList>
            <person name="Sun J.-Q."/>
            <person name="Xu L."/>
        </authorList>
    </citation>
    <scope>NUCLEOTIDE SEQUENCE [LARGE SCALE GENOMIC DNA]</scope>
    <source>
        <strain evidence="1 2">SJ-36</strain>
    </source>
</reference>
<dbReference type="EMBL" id="CP041242">
    <property type="protein sequence ID" value="QDH70869.1"/>
    <property type="molecule type" value="Genomic_DNA"/>
</dbReference>
<dbReference type="Proteomes" id="UP000317199">
    <property type="component" value="Chromosome"/>
</dbReference>
<dbReference type="AlphaFoldDB" id="A0A514BV13"/>
<organism evidence="1 2">
    <name type="scientific">Marilutibacter alkalisoli</name>
    <dbReference type="NCBI Taxonomy" id="2591633"/>
    <lineage>
        <taxon>Bacteria</taxon>
        <taxon>Pseudomonadati</taxon>
        <taxon>Pseudomonadota</taxon>
        <taxon>Gammaproteobacteria</taxon>
        <taxon>Lysobacterales</taxon>
        <taxon>Lysobacteraceae</taxon>
        <taxon>Marilutibacter</taxon>
    </lineage>
</organism>
<dbReference type="OrthoDB" id="9982163at2"/>
<proteinExistence type="predicted"/>
<dbReference type="RefSeq" id="WP_141624201.1">
    <property type="nucleotide sequence ID" value="NZ_CP041242.1"/>
</dbReference>
<accession>A0A514BV13</accession>
<protein>
    <submittedName>
        <fullName evidence="1">Uncharacterized protein</fullName>
    </submittedName>
</protein>
<name>A0A514BV13_9GAMM</name>
<evidence type="ECO:0000313" key="1">
    <source>
        <dbReference type="EMBL" id="QDH70869.1"/>
    </source>
</evidence>
<gene>
    <name evidence="1" type="ORF">FKV23_12825</name>
</gene>
<evidence type="ECO:0000313" key="2">
    <source>
        <dbReference type="Proteomes" id="UP000317199"/>
    </source>
</evidence>